<keyword evidence="3" id="KW-1185">Reference proteome</keyword>
<dbReference type="AlphaFoldDB" id="A0A223AT55"/>
<dbReference type="RefSeq" id="WP_094234389.1">
    <property type="nucleotide sequence ID" value="NZ_CP016199.1"/>
</dbReference>
<dbReference type="InterPro" id="IPR029002">
    <property type="entry name" value="PLPC/GPLD1"/>
</dbReference>
<dbReference type="OrthoDB" id="9810528at2"/>
<proteinExistence type="predicted"/>
<accession>A0A223AT55</accession>
<dbReference type="Proteomes" id="UP000214689">
    <property type="component" value="Chromosome"/>
</dbReference>
<gene>
    <name evidence="2" type="ORF">AXF17_06850</name>
</gene>
<organism evidence="2 3">
    <name type="scientific">Mogibacterium pumilum</name>
    <dbReference type="NCBI Taxonomy" id="86332"/>
    <lineage>
        <taxon>Bacteria</taxon>
        <taxon>Bacillati</taxon>
        <taxon>Bacillota</taxon>
        <taxon>Clostridia</taxon>
        <taxon>Peptostreptococcales</taxon>
        <taxon>Anaerovoracaceae</taxon>
        <taxon>Mogibacterium</taxon>
    </lineage>
</organism>
<dbReference type="Pfam" id="PF00882">
    <property type="entry name" value="Zn_dep_PLPC"/>
    <property type="match status" value="1"/>
</dbReference>
<evidence type="ECO:0000313" key="3">
    <source>
        <dbReference type="Proteomes" id="UP000214689"/>
    </source>
</evidence>
<evidence type="ECO:0000313" key="2">
    <source>
        <dbReference type="EMBL" id="ASS38151.1"/>
    </source>
</evidence>
<evidence type="ECO:0000259" key="1">
    <source>
        <dbReference type="Pfam" id="PF00882"/>
    </source>
</evidence>
<sequence length="270" mass="30791">MPAHNAHYLFGRTVLGKLPADIQKTINTNGDSYASFIFGLQGPDILAFYRPIFPSILNKEGAIIHHSPSSIFFDHASYVVKEYPTPEKASYLYGAMCHYVLDALCHPVINSYVKTTGMSHSLVERDFDHYVLEQHDLTPFTIELKLVAPVRKNLGSIIAPFYETPTTSQMQLATRDMRRSILILGTKNEFLRKRLLSLLASMKATRKQCDMVASHDFDPRSAESNTEIWKKYEIAIDKAVSEIEYIRKSLIDNDQPDISRYELDYLGNKH</sequence>
<protein>
    <recommendedName>
        <fullName evidence="1">Phospholipase C/D domain-containing protein</fullName>
    </recommendedName>
</protein>
<dbReference type="EMBL" id="CP016199">
    <property type="protein sequence ID" value="ASS38151.1"/>
    <property type="molecule type" value="Genomic_DNA"/>
</dbReference>
<reference evidence="3" key="1">
    <citation type="submission" date="2016-05" db="EMBL/GenBank/DDBJ databases">
        <authorList>
            <person name="Holder M.E."/>
            <person name="Ajami N.J."/>
            <person name="Petrosino J.F."/>
        </authorList>
    </citation>
    <scope>NUCLEOTIDE SEQUENCE [LARGE SCALE GENOMIC DNA]</scope>
    <source>
        <strain evidence="3">ATCC 700696</strain>
    </source>
</reference>
<feature type="domain" description="Phospholipase C/D" evidence="1">
    <location>
        <begin position="7"/>
        <end position="135"/>
    </location>
</feature>
<name>A0A223AT55_9FIRM</name>